<feature type="transmembrane region" description="Helical" evidence="2">
    <location>
        <begin position="152"/>
        <end position="173"/>
    </location>
</feature>
<dbReference type="Proteomes" id="UP000654993">
    <property type="component" value="Unassembled WGS sequence"/>
</dbReference>
<accession>A0A916VH99</accession>
<comment type="caution">
    <text evidence="3">The sequence shown here is derived from an EMBL/GenBank/DDBJ whole genome shotgun (WGS) entry which is preliminary data.</text>
</comment>
<reference evidence="3" key="1">
    <citation type="submission" date="2020-08" db="EMBL/GenBank/DDBJ databases">
        <authorList>
            <person name="Uke A."/>
            <person name="Chhe C."/>
            <person name="Baramee S."/>
            <person name="Kosugi A."/>
        </authorList>
    </citation>
    <scope>NUCLEOTIDE SEQUENCE</scope>
    <source>
        <strain evidence="3">DA-C8</strain>
    </source>
</reference>
<evidence type="ECO:0000313" key="4">
    <source>
        <dbReference type="Proteomes" id="UP000654993"/>
    </source>
</evidence>
<protein>
    <recommendedName>
        <fullName evidence="2">NADH-quinone oxidoreductase subunit J</fullName>
        <ecNumber evidence="2">7.1.1.-</ecNumber>
    </recommendedName>
</protein>
<gene>
    <name evidence="3" type="ORF">PRECH8_26920</name>
</gene>
<evidence type="ECO:0000256" key="2">
    <source>
        <dbReference type="RuleBase" id="RU004429"/>
    </source>
</evidence>
<dbReference type="NCBIfam" id="NF005168">
    <property type="entry name" value="PRK06638.2-3"/>
    <property type="match status" value="1"/>
</dbReference>
<evidence type="ECO:0000256" key="1">
    <source>
        <dbReference type="ARBA" id="ARBA00005698"/>
    </source>
</evidence>
<keyword evidence="2" id="KW-0812">Transmembrane</keyword>
<feature type="transmembrane region" description="Helical" evidence="2">
    <location>
        <begin position="41"/>
        <end position="62"/>
    </location>
</feature>
<reference evidence="3" key="2">
    <citation type="journal article" date="2021" name="Data Brief">
        <title>Draft genome sequence data of the facultative, thermophilic, xylanolytic bacterium Paenibacillus sp. strain DA-C8.</title>
        <authorList>
            <person name="Chhe C."/>
            <person name="Uke A."/>
            <person name="Baramee S."/>
            <person name="Ungkulpasvich U."/>
            <person name="Tachaapaikoon C."/>
            <person name="Pason P."/>
            <person name="Waeonukul R."/>
            <person name="Ratanakhanokchai K."/>
            <person name="Kosugi A."/>
        </authorList>
    </citation>
    <scope>NUCLEOTIDE SEQUENCE</scope>
    <source>
        <strain evidence="3">DA-C8</strain>
    </source>
</reference>
<comment type="subcellular location">
    <subcellularLocation>
        <location evidence="2">Cell membrane</location>
        <topology evidence="2">Multi-pass membrane protein</topology>
    </subcellularLocation>
</comment>
<name>A0A916VH99_9BACL</name>
<dbReference type="PANTHER" id="PTHR33269">
    <property type="entry name" value="NADH-UBIQUINONE OXIDOREDUCTASE CHAIN 6"/>
    <property type="match status" value="1"/>
</dbReference>
<dbReference type="AlphaFoldDB" id="A0A916VH99"/>
<dbReference type="GO" id="GO:0005886">
    <property type="term" value="C:plasma membrane"/>
    <property type="evidence" value="ECO:0007669"/>
    <property type="project" value="UniProtKB-SubCell"/>
</dbReference>
<keyword evidence="2" id="KW-1133">Transmembrane helix</keyword>
<keyword evidence="2" id="KW-0520">NAD</keyword>
<dbReference type="GO" id="GO:0048038">
    <property type="term" value="F:quinone binding"/>
    <property type="evidence" value="ECO:0007669"/>
    <property type="project" value="UniProtKB-UniRule"/>
</dbReference>
<proteinExistence type="inferred from homology"/>
<dbReference type="RefSeq" id="WP_200967590.1">
    <property type="nucleotide sequence ID" value="NZ_BMAQ01000043.1"/>
</dbReference>
<dbReference type="EC" id="7.1.1.-" evidence="2"/>
<dbReference type="GO" id="GO:0008137">
    <property type="term" value="F:NADH dehydrogenase (ubiquinone) activity"/>
    <property type="evidence" value="ECO:0007669"/>
    <property type="project" value="UniProtKB-UniRule"/>
</dbReference>
<sequence length="178" mass="19533">MIQQLFSNIIHFFGSGTNVGFMILALLAIGGAVFMLNFTKVIHMVISIAVTFISIAGIYILLQAEFVAVAQILIYAGAITIMMIFGIMMTNHQEIDQSTGRPLHHALVIVGCVGLFALIFYAIQQGTFRTQVVDLAENNTKNIGLELFTEHVIPFELMSVLLTVAFIGAIIIAKREED</sequence>
<dbReference type="EMBL" id="BMAQ01000043">
    <property type="protein sequence ID" value="GFR39396.1"/>
    <property type="molecule type" value="Genomic_DNA"/>
</dbReference>
<keyword evidence="2" id="KW-0472">Membrane</keyword>
<comment type="function">
    <text evidence="2">NDH-1 shuttles electrons from NADH, via FMN and iron-sulfur (Fe-S) centers, to quinones in the respiratory chain. Couples the redox reaction to proton translocation (for every two electrons transferred, four hydrogen ions are translocated across the cytoplasmic membrane), and thus conserves the redox energy in a proton gradient.</text>
</comment>
<feature type="transmembrane region" description="Helical" evidence="2">
    <location>
        <begin position="68"/>
        <end position="90"/>
    </location>
</feature>
<dbReference type="InterPro" id="IPR042106">
    <property type="entry name" value="Nuo/plastoQ_OxRdtase_6_NuoJ"/>
</dbReference>
<dbReference type="Pfam" id="PF00499">
    <property type="entry name" value="Oxidored_q3"/>
    <property type="match status" value="1"/>
</dbReference>
<keyword evidence="2" id="KW-1003">Cell membrane</keyword>
<keyword evidence="2" id="KW-0874">Quinone</keyword>
<keyword evidence="4" id="KW-1185">Reference proteome</keyword>
<comment type="similarity">
    <text evidence="1 2">Belongs to the complex I subunit 6 family.</text>
</comment>
<comment type="catalytic activity">
    <reaction evidence="2">
        <text>a quinone + NADH + 5 H(+)(in) = a quinol + NAD(+) + 4 H(+)(out)</text>
        <dbReference type="Rhea" id="RHEA:57888"/>
        <dbReference type="ChEBI" id="CHEBI:15378"/>
        <dbReference type="ChEBI" id="CHEBI:24646"/>
        <dbReference type="ChEBI" id="CHEBI:57540"/>
        <dbReference type="ChEBI" id="CHEBI:57945"/>
        <dbReference type="ChEBI" id="CHEBI:132124"/>
    </reaction>
</comment>
<evidence type="ECO:0000313" key="3">
    <source>
        <dbReference type="EMBL" id="GFR39396.1"/>
    </source>
</evidence>
<feature type="transmembrane region" description="Helical" evidence="2">
    <location>
        <begin position="12"/>
        <end position="34"/>
    </location>
</feature>
<feature type="transmembrane region" description="Helical" evidence="2">
    <location>
        <begin position="102"/>
        <end position="123"/>
    </location>
</feature>
<dbReference type="Gene3D" id="1.20.120.1200">
    <property type="entry name" value="NADH-ubiquinone/plastoquinone oxidoreductase chain 6, subunit NuoJ"/>
    <property type="match status" value="1"/>
</dbReference>
<organism evidence="3 4">
    <name type="scientific">Insulibacter thermoxylanivorax</name>
    <dbReference type="NCBI Taxonomy" id="2749268"/>
    <lineage>
        <taxon>Bacteria</taxon>
        <taxon>Bacillati</taxon>
        <taxon>Bacillota</taxon>
        <taxon>Bacilli</taxon>
        <taxon>Bacillales</taxon>
        <taxon>Paenibacillaceae</taxon>
        <taxon>Insulibacter</taxon>
    </lineage>
</organism>
<dbReference type="InterPro" id="IPR001457">
    <property type="entry name" value="NADH_UbQ/plastoQ_OxRdtase_su6"/>
</dbReference>
<dbReference type="PANTHER" id="PTHR33269:SF17">
    <property type="entry name" value="NADH-UBIQUINONE OXIDOREDUCTASE CHAIN 6"/>
    <property type="match status" value="1"/>
</dbReference>